<gene>
    <name evidence="2" type="ORF">BDZ31_000651</name>
</gene>
<dbReference type="AlphaFoldDB" id="A0A840IAH3"/>
<dbReference type="EMBL" id="JACHNU010000001">
    <property type="protein sequence ID" value="MBB4661078.1"/>
    <property type="molecule type" value="Genomic_DNA"/>
</dbReference>
<evidence type="ECO:0000313" key="2">
    <source>
        <dbReference type="EMBL" id="MBB4661078.1"/>
    </source>
</evidence>
<evidence type="ECO:0008006" key="4">
    <source>
        <dbReference type="Google" id="ProtNLM"/>
    </source>
</evidence>
<organism evidence="2 3">
    <name type="scientific">Conexibacter arvalis</name>
    <dbReference type="NCBI Taxonomy" id="912552"/>
    <lineage>
        <taxon>Bacteria</taxon>
        <taxon>Bacillati</taxon>
        <taxon>Actinomycetota</taxon>
        <taxon>Thermoleophilia</taxon>
        <taxon>Solirubrobacterales</taxon>
        <taxon>Conexibacteraceae</taxon>
        <taxon>Conexibacter</taxon>
    </lineage>
</organism>
<evidence type="ECO:0000313" key="3">
    <source>
        <dbReference type="Proteomes" id="UP000585272"/>
    </source>
</evidence>
<name>A0A840IAH3_9ACTN</name>
<accession>A0A840IAH3</accession>
<dbReference type="Proteomes" id="UP000585272">
    <property type="component" value="Unassembled WGS sequence"/>
</dbReference>
<dbReference type="SUPFAM" id="SSF48452">
    <property type="entry name" value="TPR-like"/>
    <property type="match status" value="1"/>
</dbReference>
<keyword evidence="1" id="KW-1133">Transmembrane helix</keyword>
<dbReference type="Gene3D" id="1.25.40.10">
    <property type="entry name" value="Tetratricopeptide repeat domain"/>
    <property type="match status" value="1"/>
</dbReference>
<keyword evidence="1" id="KW-0812">Transmembrane</keyword>
<proteinExistence type="predicted"/>
<dbReference type="RefSeq" id="WP_183338934.1">
    <property type="nucleotide sequence ID" value="NZ_JACHNU010000001.1"/>
</dbReference>
<feature type="transmembrane region" description="Helical" evidence="1">
    <location>
        <begin position="12"/>
        <end position="34"/>
    </location>
</feature>
<keyword evidence="1" id="KW-0472">Membrane</keyword>
<reference evidence="2 3" key="1">
    <citation type="submission" date="2020-08" db="EMBL/GenBank/DDBJ databases">
        <title>Genomic Encyclopedia of Archaeal and Bacterial Type Strains, Phase II (KMG-II): from individual species to whole genera.</title>
        <authorList>
            <person name="Goeker M."/>
        </authorList>
    </citation>
    <scope>NUCLEOTIDE SEQUENCE [LARGE SCALE GENOMIC DNA]</scope>
    <source>
        <strain evidence="2 3">DSM 23288</strain>
    </source>
</reference>
<evidence type="ECO:0000256" key="1">
    <source>
        <dbReference type="SAM" id="Phobius"/>
    </source>
</evidence>
<comment type="caution">
    <text evidence="2">The sequence shown here is derived from an EMBL/GenBank/DDBJ whole genome shotgun (WGS) entry which is preliminary data.</text>
</comment>
<keyword evidence="3" id="KW-1185">Reference proteome</keyword>
<dbReference type="InterPro" id="IPR011990">
    <property type="entry name" value="TPR-like_helical_dom_sf"/>
</dbReference>
<protein>
    <recommendedName>
        <fullName evidence="4">Tetratricopeptide repeat protein</fullName>
    </recommendedName>
</protein>
<sequence>MLFDLQSRGRKTAVKIVYLGLAILIGGGLVLFGVGTSGGGGLLDVFSDQSQDTSSQISNAEKRAQRAVRLNPRDAPAWAELARARYLRAGQGDNFNETEQTFTEQGQEQLRSAAAAWNRYLALQPDRPDPNVARLMANAFSETALNQPAEAARALEIVTEQDPSSAAFSNLATYAWLAGQQRKGDLAAAEAVELAPENQRRSLRRQLDRINEEIQRQAIQDAIDSGALRTSTTR</sequence>